<reference evidence="2" key="1">
    <citation type="submission" date="2020-11" db="EMBL/GenBank/DDBJ databases">
        <authorList>
            <consortium name="DOE Joint Genome Institute"/>
            <person name="Ahrendt S."/>
            <person name="Riley R."/>
            <person name="Andreopoulos W."/>
            <person name="Labutti K."/>
            <person name="Pangilinan J."/>
            <person name="Ruiz-Duenas F.J."/>
            <person name="Barrasa J.M."/>
            <person name="Sanchez-Garcia M."/>
            <person name="Camarero S."/>
            <person name="Miyauchi S."/>
            <person name="Serrano A."/>
            <person name="Linde D."/>
            <person name="Babiker R."/>
            <person name="Drula E."/>
            <person name="Ayuso-Fernandez I."/>
            <person name="Pacheco R."/>
            <person name="Padilla G."/>
            <person name="Ferreira P."/>
            <person name="Barriuso J."/>
            <person name="Kellner H."/>
            <person name="Castanera R."/>
            <person name="Alfaro M."/>
            <person name="Ramirez L."/>
            <person name="Pisabarro A.G."/>
            <person name="Kuo A."/>
            <person name="Tritt A."/>
            <person name="Lipzen A."/>
            <person name="He G."/>
            <person name="Yan M."/>
            <person name="Ng V."/>
            <person name="Cullen D."/>
            <person name="Martin F."/>
            <person name="Rosso M.-N."/>
            <person name="Henrissat B."/>
            <person name="Hibbett D."/>
            <person name="Martinez A.T."/>
            <person name="Grigoriev I.V."/>
        </authorList>
    </citation>
    <scope>NUCLEOTIDE SEQUENCE</scope>
    <source>
        <strain evidence="2">CBS 247.69</strain>
    </source>
</reference>
<keyword evidence="3" id="KW-1185">Reference proteome</keyword>
<dbReference type="Proteomes" id="UP000807353">
    <property type="component" value="Unassembled WGS sequence"/>
</dbReference>
<accession>A0A9P5XQV1</accession>
<feature type="non-terminal residue" evidence="2">
    <location>
        <position position="1"/>
    </location>
</feature>
<evidence type="ECO:0000259" key="1">
    <source>
        <dbReference type="Pfam" id="PF12776"/>
    </source>
</evidence>
<dbReference type="InterPro" id="IPR024752">
    <property type="entry name" value="Myb/SANT-like_dom"/>
</dbReference>
<organism evidence="2 3">
    <name type="scientific">Collybia nuda</name>
    <dbReference type="NCBI Taxonomy" id="64659"/>
    <lineage>
        <taxon>Eukaryota</taxon>
        <taxon>Fungi</taxon>
        <taxon>Dikarya</taxon>
        <taxon>Basidiomycota</taxon>
        <taxon>Agaricomycotina</taxon>
        <taxon>Agaricomycetes</taxon>
        <taxon>Agaricomycetidae</taxon>
        <taxon>Agaricales</taxon>
        <taxon>Tricholomatineae</taxon>
        <taxon>Clitocybaceae</taxon>
        <taxon>Collybia</taxon>
    </lineage>
</organism>
<dbReference type="OrthoDB" id="76215at2759"/>
<proteinExistence type="predicted"/>
<feature type="domain" description="Myb/SANT-like" evidence="1">
    <location>
        <begin position="11"/>
        <end position="59"/>
    </location>
</feature>
<dbReference type="Pfam" id="PF12776">
    <property type="entry name" value="Myb_DNA-bind_3"/>
    <property type="match status" value="1"/>
</dbReference>
<evidence type="ECO:0000313" key="3">
    <source>
        <dbReference type="Proteomes" id="UP000807353"/>
    </source>
</evidence>
<name>A0A9P5XQV1_9AGAR</name>
<dbReference type="AlphaFoldDB" id="A0A9P5XQV1"/>
<comment type="caution">
    <text evidence="2">The sequence shown here is derived from an EMBL/GenBank/DDBJ whole genome shotgun (WGS) entry which is preliminary data.</text>
</comment>
<protein>
    <recommendedName>
        <fullName evidence="1">Myb/SANT-like domain-containing protein</fullName>
    </recommendedName>
</protein>
<gene>
    <name evidence="2" type="ORF">BDZ94DRAFT_1137985</name>
</gene>
<sequence length="84" mass="9496">LAGSEEHSGSSPKTASSCMNRWGALKKDYREVKVILGKSGFGWDAQKNVLTAEDSVWKDLIKKHPTLNRWRKNPFPCFDDMADL</sequence>
<feature type="non-terminal residue" evidence="2">
    <location>
        <position position="84"/>
    </location>
</feature>
<dbReference type="PANTHER" id="PTHR46929:SF3">
    <property type="entry name" value="MYB_SANT-LIKE DOMAIN-CONTAINING PROTEIN"/>
    <property type="match status" value="1"/>
</dbReference>
<evidence type="ECO:0000313" key="2">
    <source>
        <dbReference type="EMBL" id="KAF9455299.1"/>
    </source>
</evidence>
<dbReference type="EMBL" id="MU150802">
    <property type="protein sequence ID" value="KAF9455299.1"/>
    <property type="molecule type" value="Genomic_DNA"/>
</dbReference>
<dbReference type="PANTHER" id="PTHR46929">
    <property type="entry name" value="EXPRESSED PROTEIN"/>
    <property type="match status" value="1"/>
</dbReference>